<accession>C1H2E0</accession>
<sequence>MQGNRASLRETFKVELSASFGGAYFSRYQFTRAGQINFDFCVGCEVVVPGQPKDRPVEADLSMHSSPLPTYDLFSNPFSFILCQEILSSSFEGLSTTQNLSCLLSDCHSTEAIFEWLGMAKAA</sequence>
<dbReference type="AlphaFoldDB" id="C1H2E0"/>
<reference evidence="1 2" key="1">
    <citation type="journal article" date="2011" name="PLoS Genet.">
        <title>Comparative genomic analysis of human fungal pathogens causing paracoccidioidomycosis.</title>
        <authorList>
            <person name="Desjardins C.A."/>
            <person name="Champion M.D."/>
            <person name="Holder J.W."/>
            <person name="Muszewska A."/>
            <person name="Goldberg J."/>
            <person name="Bailao A.M."/>
            <person name="Brigido M.M."/>
            <person name="Ferreira M.E."/>
            <person name="Garcia A.M."/>
            <person name="Grynberg M."/>
            <person name="Gujja S."/>
            <person name="Heiman D.I."/>
            <person name="Henn M.R."/>
            <person name="Kodira C.D."/>
            <person name="Leon-Narvaez H."/>
            <person name="Longo L.V."/>
            <person name="Ma L.J."/>
            <person name="Malavazi I."/>
            <person name="Matsuo A.L."/>
            <person name="Morais F.V."/>
            <person name="Pereira M."/>
            <person name="Rodriguez-Brito S."/>
            <person name="Sakthikumar S."/>
            <person name="Salem-Izacc S.M."/>
            <person name="Sykes S.M."/>
            <person name="Teixeira M.M."/>
            <person name="Vallejo M.C."/>
            <person name="Walter M.E."/>
            <person name="Yandava C."/>
            <person name="Young S."/>
            <person name="Zeng Q."/>
            <person name="Zucker J."/>
            <person name="Felipe M.S."/>
            <person name="Goldman G.H."/>
            <person name="Haas B.J."/>
            <person name="McEwen J.G."/>
            <person name="Nino-Vega G."/>
            <person name="Puccia R."/>
            <person name="San-Blas G."/>
            <person name="Soares C.M."/>
            <person name="Birren B.W."/>
            <person name="Cuomo C.A."/>
        </authorList>
    </citation>
    <scope>NUCLEOTIDE SEQUENCE [LARGE SCALE GENOMIC DNA]</scope>
    <source>
        <strain evidence="2">ATCC MYA-826 / Pb01</strain>
    </source>
</reference>
<dbReference type="KEGG" id="pbl:PAAG_04769"/>
<evidence type="ECO:0000313" key="2">
    <source>
        <dbReference type="Proteomes" id="UP000002059"/>
    </source>
</evidence>
<proteinExistence type="predicted"/>
<evidence type="ECO:0000313" key="1">
    <source>
        <dbReference type="EMBL" id="EEH33720.2"/>
    </source>
</evidence>
<keyword evidence="2" id="KW-1185">Reference proteome</keyword>
<dbReference type="RefSeq" id="XP_002793240.2">
    <property type="nucleotide sequence ID" value="XM_002793194.2"/>
</dbReference>
<gene>
    <name evidence="1" type="ORF">PAAG_04769</name>
</gene>
<dbReference type="HOGENOM" id="CLU_2015935_0_0_1"/>
<organism evidence="1 2">
    <name type="scientific">Paracoccidioides lutzii (strain ATCC MYA-826 / Pb01)</name>
    <name type="common">Paracoccidioides brasiliensis</name>
    <dbReference type="NCBI Taxonomy" id="502779"/>
    <lineage>
        <taxon>Eukaryota</taxon>
        <taxon>Fungi</taxon>
        <taxon>Dikarya</taxon>
        <taxon>Ascomycota</taxon>
        <taxon>Pezizomycotina</taxon>
        <taxon>Eurotiomycetes</taxon>
        <taxon>Eurotiomycetidae</taxon>
        <taxon>Onygenales</taxon>
        <taxon>Ajellomycetaceae</taxon>
        <taxon>Paracoccidioides</taxon>
    </lineage>
</organism>
<dbReference type="GeneID" id="9096528"/>
<name>C1H2E0_PARBA</name>
<protein>
    <submittedName>
        <fullName evidence="1">Uncharacterized protein</fullName>
    </submittedName>
</protein>
<dbReference type="Proteomes" id="UP000002059">
    <property type="component" value="Partially assembled WGS sequence"/>
</dbReference>
<dbReference type="VEuPathDB" id="FungiDB:PAAG_04769"/>
<dbReference type="EMBL" id="KN294003">
    <property type="protein sequence ID" value="EEH33720.2"/>
    <property type="molecule type" value="Genomic_DNA"/>
</dbReference>